<sequence length="195" mass="21720">MHFKLHTIAVITLLGLWAVPVPATFNTVQQETVIEHIDVPNRIAWLPEGTDLVLRFLINISNKMIAHYGLALERIKHLRATIQSYPPAYTSIDLFYDNDIQQPIDGDKQKPDLGSGYAKGVFQSALKTVQQFAGKRIPALSLPGNEYGKSSASLLNPFSAASWLNSSAFVAARISFSRMLRNISTSFHLRPYQPP</sequence>
<protein>
    <submittedName>
        <fullName evidence="2">Uncharacterized protein</fullName>
    </submittedName>
</protein>
<dbReference type="EnsemblMetazoa" id="ACOM039615-RA">
    <property type="protein sequence ID" value="ACOM039615-PA.1"/>
    <property type="gene ID" value="ACOM039615"/>
</dbReference>
<feature type="signal peptide" evidence="1">
    <location>
        <begin position="1"/>
        <end position="23"/>
    </location>
</feature>
<reference evidence="2" key="1">
    <citation type="submission" date="2022-08" db="UniProtKB">
        <authorList>
            <consortium name="EnsemblMetazoa"/>
        </authorList>
    </citation>
    <scope>IDENTIFICATION</scope>
</reference>
<evidence type="ECO:0000256" key="1">
    <source>
        <dbReference type="SAM" id="SignalP"/>
    </source>
</evidence>
<dbReference type="Proteomes" id="UP000075882">
    <property type="component" value="Unassembled WGS sequence"/>
</dbReference>
<proteinExistence type="predicted"/>
<accession>A0A8W7PYS2</accession>
<feature type="chain" id="PRO_5036460185" evidence="1">
    <location>
        <begin position="24"/>
        <end position="195"/>
    </location>
</feature>
<dbReference type="AlphaFoldDB" id="A0A8W7PYS2"/>
<evidence type="ECO:0000313" key="2">
    <source>
        <dbReference type="EnsemblMetazoa" id="ACOM039615-PA.1"/>
    </source>
</evidence>
<keyword evidence="1" id="KW-0732">Signal</keyword>
<organism evidence="2">
    <name type="scientific">Anopheles coluzzii</name>
    <name type="common">African malaria mosquito</name>
    <dbReference type="NCBI Taxonomy" id="1518534"/>
    <lineage>
        <taxon>Eukaryota</taxon>
        <taxon>Metazoa</taxon>
        <taxon>Ecdysozoa</taxon>
        <taxon>Arthropoda</taxon>
        <taxon>Hexapoda</taxon>
        <taxon>Insecta</taxon>
        <taxon>Pterygota</taxon>
        <taxon>Neoptera</taxon>
        <taxon>Endopterygota</taxon>
        <taxon>Diptera</taxon>
        <taxon>Nematocera</taxon>
        <taxon>Culicoidea</taxon>
        <taxon>Culicidae</taxon>
        <taxon>Anophelinae</taxon>
        <taxon>Anopheles</taxon>
    </lineage>
</organism>
<name>A0A8W7PYS2_ANOCL</name>